<evidence type="ECO:0000256" key="7">
    <source>
        <dbReference type="ARBA" id="ARBA00034000"/>
    </source>
</evidence>
<proteinExistence type="predicted"/>
<evidence type="ECO:0000256" key="10">
    <source>
        <dbReference type="SAM" id="Phobius"/>
    </source>
</evidence>
<dbReference type="Gene3D" id="3.40.710.10">
    <property type="entry name" value="DD-peptidase/beta-lactamase superfamily"/>
    <property type="match status" value="1"/>
</dbReference>
<dbReference type="Pfam" id="PF00912">
    <property type="entry name" value="Transgly"/>
    <property type="match status" value="1"/>
</dbReference>
<dbReference type="InterPro" id="IPR036950">
    <property type="entry name" value="PBP_transglycosylase"/>
</dbReference>
<keyword evidence="10" id="KW-0812">Transmembrane</keyword>
<feature type="domain" description="Penicillin-binding protein transpeptidase" evidence="11">
    <location>
        <begin position="427"/>
        <end position="686"/>
    </location>
</feature>
<dbReference type="GO" id="GO:0016757">
    <property type="term" value="F:glycosyltransferase activity"/>
    <property type="evidence" value="ECO:0007669"/>
    <property type="project" value="UniProtKB-KW"/>
</dbReference>
<keyword evidence="1" id="KW-0121">Carboxypeptidase</keyword>
<evidence type="ECO:0000259" key="12">
    <source>
        <dbReference type="Pfam" id="PF00912"/>
    </source>
</evidence>
<feature type="region of interest" description="Disordered" evidence="9">
    <location>
        <begin position="21"/>
        <end position="48"/>
    </location>
</feature>
<evidence type="ECO:0000256" key="4">
    <source>
        <dbReference type="ARBA" id="ARBA00022679"/>
    </source>
</evidence>
<keyword evidence="10" id="KW-0472">Membrane</keyword>
<dbReference type="PANTHER" id="PTHR32282:SF34">
    <property type="entry name" value="PENICILLIN-BINDING PROTEIN 1A"/>
    <property type="match status" value="1"/>
</dbReference>
<evidence type="ECO:0000259" key="11">
    <source>
        <dbReference type="Pfam" id="PF00905"/>
    </source>
</evidence>
<evidence type="ECO:0000256" key="1">
    <source>
        <dbReference type="ARBA" id="ARBA00022645"/>
    </source>
</evidence>
<keyword evidence="3 13" id="KW-0328">Glycosyltransferase</keyword>
<keyword evidence="14" id="KW-1185">Reference proteome</keyword>
<dbReference type="InterPro" id="IPR001460">
    <property type="entry name" value="PCN-bd_Tpept"/>
</dbReference>
<feature type="domain" description="Glycosyl transferase family 51" evidence="12">
    <location>
        <begin position="144"/>
        <end position="320"/>
    </location>
</feature>
<evidence type="ECO:0000256" key="6">
    <source>
        <dbReference type="ARBA" id="ARBA00023268"/>
    </source>
</evidence>
<evidence type="ECO:0000256" key="5">
    <source>
        <dbReference type="ARBA" id="ARBA00022801"/>
    </source>
</evidence>
<evidence type="ECO:0000256" key="3">
    <source>
        <dbReference type="ARBA" id="ARBA00022676"/>
    </source>
</evidence>
<comment type="catalytic activity">
    <reaction evidence="8">
        <text>[GlcNAc-(1-&gt;4)-Mur2Ac(oyl-L-Ala-gamma-D-Glu-L-Lys-D-Ala-D-Ala)](n)-di-trans,octa-cis-undecaprenyl diphosphate + beta-D-GlcNAc-(1-&gt;4)-Mur2Ac(oyl-L-Ala-gamma-D-Glu-L-Lys-D-Ala-D-Ala)-di-trans,octa-cis-undecaprenyl diphosphate = [GlcNAc-(1-&gt;4)-Mur2Ac(oyl-L-Ala-gamma-D-Glu-L-Lys-D-Ala-D-Ala)](n+1)-di-trans,octa-cis-undecaprenyl diphosphate + di-trans,octa-cis-undecaprenyl diphosphate + H(+)</text>
        <dbReference type="Rhea" id="RHEA:23708"/>
        <dbReference type="Rhea" id="RHEA-COMP:9602"/>
        <dbReference type="Rhea" id="RHEA-COMP:9603"/>
        <dbReference type="ChEBI" id="CHEBI:15378"/>
        <dbReference type="ChEBI" id="CHEBI:58405"/>
        <dbReference type="ChEBI" id="CHEBI:60033"/>
        <dbReference type="ChEBI" id="CHEBI:78435"/>
        <dbReference type="EC" id="2.4.99.28"/>
    </reaction>
</comment>
<evidence type="ECO:0000256" key="8">
    <source>
        <dbReference type="ARBA" id="ARBA00049902"/>
    </source>
</evidence>
<evidence type="ECO:0000313" key="14">
    <source>
        <dbReference type="Proteomes" id="UP001595839"/>
    </source>
</evidence>
<protein>
    <submittedName>
        <fullName evidence="13">Transglycosylase domain-containing protein</fullName>
        <ecNumber evidence="13">2.4.-.-</ecNumber>
    </submittedName>
</protein>
<organism evidence="13 14">
    <name type="scientific">Streptomyces vulcanius</name>
    <dbReference type="NCBI Taxonomy" id="1441876"/>
    <lineage>
        <taxon>Bacteria</taxon>
        <taxon>Bacillati</taxon>
        <taxon>Actinomycetota</taxon>
        <taxon>Actinomycetes</taxon>
        <taxon>Kitasatosporales</taxon>
        <taxon>Streptomycetaceae</taxon>
        <taxon>Streptomyces</taxon>
    </lineage>
</organism>
<evidence type="ECO:0000313" key="13">
    <source>
        <dbReference type="EMBL" id="MFC4502281.1"/>
    </source>
</evidence>
<dbReference type="InterPro" id="IPR050396">
    <property type="entry name" value="Glycosyltr_51/Transpeptidase"/>
</dbReference>
<feature type="region of interest" description="Disordered" evidence="9">
    <location>
        <begin position="481"/>
        <end position="502"/>
    </location>
</feature>
<dbReference type="PANTHER" id="PTHR32282">
    <property type="entry name" value="BINDING PROTEIN TRANSPEPTIDASE, PUTATIVE-RELATED"/>
    <property type="match status" value="1"/>
</dbReference>
<accession>A0ABV9AUX2</accession>
<dbReference type="EMBL" id="JBHSFK010000014">
    <property type="protein sequence ID" value="MFC4502281.1"/>
    <property type="molecule type" value="Genomic_DNA"/>
</dbReference>
<dbReference type="Proteomes" id="UP001595839">
    <property type="component" value="Unassembled WGS sequence"/>
</dbReference>
<gene>
    <name evidence="13" type="ORF">ACFPIH_22580</name>
</gene>
<dbReference type="InterPro" id="IPR023346">
    <property type="entry name" value="Lysozyme-like_dom_sf"/>
</dbReference>
<evidence type="ECO:0000256" key="2">
    <source>
        <dbReference type="ARBA" id="ARBA00022670"/>
    </source>
</evidence>
<feature type="compositionally biased region" description="Basic and acidic residues" evidence="9">
    <location>
        <begin position="27"/>
        <end position="36"/>
    </location>
</feature>
<dbReference type="Pfam" id="PF00905">
    <property type="entry name" value="Transpeptidase"/>
    <property type="match status" value="1"/>
</dbReference>
<dbReference type="Gene3D" id="1.10.3810.10">
    <property type="entry name" value="Biosynthetic peptidoglycan transglycosylase-like"/>
    <property type="match status" value="1"/>
</dbReference>
<dbReference type="EC" id="2.4.-.-" evidence="13"/>
<keyword evidence="5" id="KW-0378">Hydrolase</keyword>
<dbReference type="InterPro" id="IPR001264">
    <property type="entry name" value="Glyco_trans_51"/>
</dbReference>
<name>A0ABV9AUX2_9ACTN</name>
<dbReference type="SUPFAM" id="SSF56601">
    <property type="entry name" value="beta-lactamase/transpeptidase-like"/>
    <property type="match status" value="1"/>
</dbReference>
<keyword evidence="6" id="KW-0511">Multifunctional enzyme</keyword>
<dbReference type="InterPro" id="IPR012338">
    <property type="entry name" value="Beta-lactam/transpept-like"/>
</dbReference>
<keyword evidence="10" id="KW-1133">Transmembrane helix</keyword>
<evidence type="ECO:0000256" key="9">
    <source>
        <dbReference type="SAM" id="MobiDB-lite"/>
    </source>
</evidence>
<sequence>MQLKIPESFRPDETVQLRIADIPVVPDKSEEQEKGRSSGNRRKAPRPSLRSRVTFLLAPLTAAMAPYVARVTPYARKLRPQYPRPGRTDWRRWLPSWRQCLGGVLASIGLTSMLLVVAYAATDVPKNLNSYATQQDNVFFWSDGTPMARTGWVQRQAMPLKDIPEDVRWAVLAAENASFYSDPGISFKGISRALFRTIGQGDTQGGSTITQQYVKNVYLNQNQTVSRKFTEAMISLKLDNQMSKDDILEGYLNTSWFGRGTYGIQRAAQAYYGKDVSQLNASEAAFLASLLKGAGLYDPTLSKANRARAVERWSWTLDRMVDIGKLSKAERATYTKFPEPLKSNPLYDTGEQTDYLVELASQYAKKSGGISEKDFDLGGYQIYTTFDKKRENQLTAAVTKARKAAQKDDPKTAKAAHYGAASVTSDGRILAVYGGPDHRTQGYNESNATTVPAGTAFLPFVYAAGLENGIHKTREGDTTQVTGESLYDGNNKVPVTTPEGPYWDRNGKQVAAENDGDRSYGQISLHRALELSVNTPFMQLGMDTGLEKVREAAEDSGFLSSSIGAQVPALSLGSSTPSAIRMASGYTTFAAAGVNTEPYSVRKITKNGSKVVLETPAVRRAFGADVASEVTSALADSFSTAHPYDVPRAAVQSGQAPVAGKAGTTPKDTASWYVGTAKTVSTAVVVYRIDLTKSLEPLPLEGIAGTADNSVPYGIWSGAMSPLG</sequence>
<feature type="transmembrane region" description="Helical" evidence="10">
    <location>
        <begin position="100"/>
        <end position="121"/>
    </location>
</feature>
<comment type="catalytic activity">
    <reaction evidence="7">
        <text>Preferential cleavage: (Ac)2-L-Lys-D-Ala-|-D-Ala. Also transpeptidation of peptidyl-alanyl moieties that are N-acyl substituents of D-alanine.</text>
        <dbReference type="EC" id="3.4.16.4"/>
    </reaction>
</comment>
<keyword evidence="2" id="KW-0645">Protease</keyword>
<reference evidence="14" key="1">
    <citation type="journal article" date="2019" name="Int. J. Syst. Evol. Microbiol.">
        <title>The Global Catalogue of Microorganisms (GCM) 10K type strain sequencing project: providing services to taxonomists for standard genome sequencing and annotation.</title>
        <authorList>
            <consortium name="The Broad Institute Genomics Platform"/>
            <consortium name="The Broad Institute Genome Sequencing Center for Infectious Disease"/>
            <person name="Wu L."/>
            <person name="Ma J."/>
        </authorList>
    </citation>
    <scope>NUCLEOTIDE SEQUENCE [LARGE SCALE GENOMIC DNA]</scope>
    <source>
        <strain evidence="14">CGMCC 4.7177</strain>
    </source>
</reference>
<keyword evidence="4 13" id="KW-0808">Transferase</keyword>
<dbReference type="SUPFAM" id="SSF53955">
    <property type="entry name" value="Lysozyme-like"/>
    <property type="match status" value="1"/>
</dbReference>
<comment type="caution">
    <text evidence="13">The sequence shown here is derived from an EMBL/GenBank/DDBJ whole genome shotgun (WGS) entry which is preliminary data.</text>
</comment>
<dbReference type="RefSeq" id="WP_381164638.1">
    <property type="nucleotide sequence ID" value="NZ_JBHSFK010000014.1"/>
</dbReference>